<evidence type="ECO:0000256" key="5">
    <source>
        <dbReference type="SAM" id="MobiDB-lite"/>
    </source>
</evidence>
<dbReference type="InterPro" id="IPR022761">
    <property type="entry name" value="Fumarate_lyase_N"/>
</dbReference>
<keyword evidence="3" id="KW-0055">Arginine biosynthesis</keyword>
<dbReference type="InterPro" id="IPR024083">
    <property type="entry name" value="Fumarase/histidase_N"/>
</dbReference>
<evidence type="ECO:0000259" key="6">
    <source>
        <dbReference type="Pfam" id="PF00206"/>
    </source>
</evidence>
<evidence type="ECO:0000256" key="3">
    <source>
        <dbReference type="ARBA" id="ARBA00022571"/>
    </source>
</evidence>
<evidence type="ECO:0000256" key="2">
    <source>
        <dbReference type="ARBA" id="ARBA00012338"/>
    </source>
</evidence>
<dbReference type="Gene3D" id="1.10.40.30">
    <property type="entry name" value="Fumarase/aspartase (C-terminal domain)"/>
    <property type="match status" value="1"/>
</dbReference>
<evidence type="ECO:0000313" key="8">
    <source>
        <dbReference type="Proteomes" id="UP000002213"/>
    </source>
</evidence>
<evidence type="ECO:0000256" key="1">
    <source>
        <dbReference type="ARBA" id="ARBA00004941"/>
    </source>
</evidence>
<feature type="domain" description="Fumarate lyase N-terminal" evidence="6">
    <location>
        <begin position="103"/>
        <end position="294"/>
    </location>
</feature>
<dbReference type="InterPro" id="IPR009049">
    <property type="entry name" value="Argininosuccinate_lyase"/>
</dbReference>
<dbReference type="AlphaFoldDB" id="C6WLF2"/>
<dbReference type="EMBL" id="CP001630">
    <property type="protein sequence ID" value="ACU38345.1"/>
    <property type="molecule type" value="Genomic_DNA"/>
</dbReference>
<accession>C6WLF2</accession>
<dbReference type="GO" id="GO:0004056">
    <property type="term" value="F:argininosuccinate lyase activity"/>
    <property type="evidence" value="ECO:0007669"/>
    <property type="project" value="UniProtKB-EC"/>
</dbReference>
<protein>
    <recommendedName>
        <fullName evidence="2">argininosuccinate lyase</fullName>
        <ecNumber evidence="2">4.3.2.1</ecNumber>
    </recommendedName>
</protein>
<dbReference type="EC" id="4.3.2.1" evidence="2"/>
<dbReference type="PRINTS" id="PR00145">
    <property type="entry name" value="ARGSUCLYASE"/>
</dbReference>
<evidence type="ECO:0000313" key="7">
    <source>
        <dbReference type="EMBL" id="ACU38345.1"/>
    </source>
</evidence>
<dbReference type="Gene3D" id="1.20.200.10">
    <property type="entry name" value="Fumarase/aspartase (Central domain)"/>
    <property type="match status" value="1"/>
</dbReference>
<name>C6WLF2_ACTMD</name>
<dbReference type="PANTHER" id="PTHR43814:SF1">
    <property type="entry name" value="ARGININOSUCCINATE LYASE"/>
    <property type="match status" value="1"/>
</dbReference>
<evidence type="ECO:0000256" key="4">
    <source>
        <dbReference type="ARBA" id="ARBA00023239"/>
    </source>
</evidence>
<dbReference type="Gene3D" id="1.10.275.10">
    <property type="entry name" value="Fumarase/aspartase (N-terminal domain)"/>
    <property type="match status" value="1"/>
</dbReference>
<dbReference type="PRINTS" id="PR00149">
    <property type="entry name" value="FUMRATELYASE"/>
</dbReference>
<dbReference type="OrthoDB" id="4899737at2"/>
<dbReference type="eggNOG" id="COG0165">
    <property type="taxonomic scope" value="Bacteria"/>
</dbReference>
<gene>
    <name evidence="7" type="ordered locus">Amir_4501</name>
</gene>
<dbReference type="Pfam" id="PF00206">
    <property type="entry name" value="Lyase_1"/>
    <property type="match status" value="1"/>
</dbReference>
<dbReference type="GO" id="GO:0042450">
    <property type="term" value="P:L-arginine biosynthetic process via ornithine"/>
    <property type="evidence" value="ECO:0007669"/>
    <property type="project" value="InterPro"/>
</dbReference>
<dbReference type="SUPFAM" id="SSF48557">
    <property type="entry name" value="L-aspartase-like"/>
    <property type="match status" value="1"/>
</dbReference>
<proteinExistence type="predicted"/>
<dbReference type="InterPro" id="IPR000362">
    <property type="entry name" value="Fumarate_lyase_fam"/>
</dbReference>
<organism evidence="7 8">
    <name type="scientific">Actinosynnema mirum (strain ATCC 29888 / DSM 43827 / JCM 3225 / NBRC 14064 / NCIMB 13271 / NRRL B-12336 / IMRU 3971 / 101)</name>
    <dbReference type="NCBI Taxonomy" id="446462"/>
    <lineage>
        <taxon>Bacteria</taxon>
        <taxon>Bacillati</taxon>
        <taxon>Actinomycetota</taxon>
        <taxon>Actinomycetes</taxon>
        <taxon>Pseudonocardiales</taxon>
        <taxon>Pseudonocardiaceae</taxon>
        <taxon>Actinosynnema</taxon>
    </lineage>
</organism>
<dbReference type="UniPathway" id="UPA00068">
    <property type="reaction ID" value="UER00114"/>
</dbReference>
<dbReference type="RefSeq" id="WP_015803232.1">
    <property type="nucleotide sequence ID" value="NC_013093.1"/>
</dbReference>
<keyword evidence="4 7" id="KW-0456">Lyase</keyword>
<dbReference type="HOGENOM" id="CLU_027272_3_4_11"/>
<dbReference type="STRING" id="446462.Amir_4501"/>
<keyword evidence="8" id="KW-1185">Reference proteome</keyword>
<reference evidence="7 8" key="1">
    <citation type="journal article" date="2009" name="Stand. Genomic Sci.">
        <title>Complete genome sequence of Actinosynnema mirum type strain (101).</title>
        <authorList>
            <person name="Land M."/>
            <person name="Lapidus A."/>
            <person name="Mayilraj S."/>
            <person name="Chen F."/>
            <person name="Copeland A."/>
            <person name="Del Rio T.G."/>
            <person name="Nolan M."/>
            <person name="Lucas S."/>
            <person name="Tice H."/>
            <person name="Cheng J.F."/>
            <person name="Chertkov O."/>
            <person name="Bruce D."/>
            <person name="Goodwin L."/>
            <person name="Pitluck S."/>
            <person name="Rohde M."/>
            <person name="Goker M."/>
            <person name="Pati A."/>
            <person name="Ivanova N."/>
            <person name="Mavromatis K."/>
            <person name="Chen A."/>
            <person name="Palaniappan K."/>
            <person name="Hauser L."/>
            <person name="Chang Y.J."/>
            <person name="Jeffries C.C."/>
            <person name="Brettin T."/>
            <person name="Detter J.C."/>
            <person name="Han C."/>
            <person name="Chain P."/>
            <person name="Tindall B.J."/>
            <person name="Bristow J."/>
            <person name="Eisen J.A."/>
            <person name="Markowitz V."/>
            <person name="Hugenholtz P."/>
            <person name="Kyrpides N.C."/>
            <person name="Klenk H.P."/>
        </authorList>
    </citation>
    <scope>NUCLEOTIDE SEQUENCE [LARGE SCALE GENOMIC DNA]</scope>
    <source>
        <strain evidence="8">ATCC 29888 / DSM 43827 / JCM 3225 / NBRC 14064 / NCIMB 13271 / NRRL B-12336 / IMRU 3971 / 101</strain>
    </source>
</reference>
<sequence>MTALTGRLSAAPSTLLDAEVLRPQFEHEVRRLLPHYVAVERVLALEYRRMGLLTEEQAADVLGLLARVRPDELAADPEANLSDIAFALERHVERGAARPVPNWHVDRSRNDLQACAQLMAARDRLAALAGQVLGMAAAARRVAARHLDTPMPGCTHYQAAQVTTPGFHLAALGERLLHTSRRLLATFDGTDACPLGAGALTGQHLPWDRERMAALLGFTRPGGSALTDVASRAFVAEITAELSLFGITASRFATDLITWAGAGHGFVDLPDELSGISSAMPQKKNFPVLERIRGRTAHLTSCHVDVALAQRGTPYTNLVEVSKEAGAQFHDALDTAGSVVRLFTAVLDGLVFRADRMRAACEREYLGGFALATLLTLRAGVPWRRAQVLAGRYVVAALERGLPPTRPDGDLLAAVAEADGVTAPSPGALLAEAFDVDASLRATRTTGSAHPDEVAAQLRAQDGEHAELERLWAPRRARLARALDTGASGTGALDTGASGTGALDTGASGTRTSDVRALDTGARESRT</sequence>
<dbReference type="PANTHER" id="PTHR43814">
    <property type="entry name" value="ARGININOSUCCINATE LYASE"/>
    <property type="match status" value="1"/>
</dbReference>
<feature type="region of interest" description="Disordered" evidence="5">
    <location>
        <begin position="486"/>
        <end position="527"/>
    </location>
</feature>
<dbReference type="InterPro" id="IPR008948">
    <property type="entry name" value="L-Aspartase-like"/>
</dbReference>
<dbReference type="GO" id="GO:0005829">
    <property type="term" value="C:cytosol"/>
    <property type="evidence" value="ECO:0007669"/>
    <property type="project" value="TreeGrafter"/>
</dbReference>
<dbReference type="KEGG" id="ami:Amir_4501"/>
<feature type="compositionally biased region" description="Basic and acidic residues" evidence="5">
    <location>
        <begin position="513"/>
        <end position="527"/>
    </location>
</feature>
<keyword evidence="3" id="KW-0028">Amino-acid biosynthesis</keyword>
<comment type="pathway">
    <text evidence="1">Amino-acid biosynthesis; L-arginine biosynthesis; L-arginine from L-ornithine and carbamoyl phosphate: step 3/3.</text>
</comment>
<dbReference type="Proteomes" id="UP000002213">
    <property type="component" value="Chromosome"/>
</dbReference>